<name>A0A8K0VXL0_9PLEO</name>
<keyword evidence="7" id="KW-1185">Reference proteome</keyword>
<evidence type="ECO:0000259" key="5">
    <source>
        <dbReference type="Pfam" id="PF11935"/>
    </source>
</evidence>
<proteinExistence type="predicted"/>
<dbReference type="Gene3D" id="1.25.10.10">
    <property type="entry name" value="Leucine-rich Repeat Variant"/>
    <property type="match status" value="1"/>
</dbReference>
<dbReference type="InterPro" id="IPR011989">
    <property type="entry name" value="ARM-like"/>
</dbReference>
<dbReference type="InterPro" id="IPR021850">
    <property type="entry name" value="Symplekin/Pta1"/>
</dbReference>
<dbReference type="PANTHER" id="PTHR15245">
    <property type="entry name" value="SYMPLEKIN-RELATED"/>
    <property type="match status" value="1"/>
</dbReference>
<sequence>MSAQTIQQLESARSLALGDGRYYPTIIPGVLPIIGYSADNQSLEIQRWGADFLAEAFGSPTWPSDAKENCATSVLPTLKDYLEHVDDKSVTKSVVQAVASVYPLVYRHTVSHPNDAHDWELMSAIKANILRRMDTASPGVRVCCVKFLQQAVLVQTPGIVDPRRPDHSDISLSLVPRDHPIIPYPSLEAEGHGLLDRLLDILHGDHSDGLLVTATLNSLGVLMHRRPTVANKILNSVFNFNPFKLANSPLTPKTKVILKSIERTTRALLVNLVKRNPENQIVPRIQQHIERLHRTRVEIFDESNRKRPAPSEPTDGHDQTKRQRVAVEAPARAPSVQPLPPGPISWRQLYTLNPEGSTVNFDVQAFKDPEQLLRIVVPVLQSVDAQKLDHAINIVRSRYLSLSQAAAHAPPPTQPQAGSGHAADDEEEYEPDFEPEDAEQVINRLDGLPPTDFAPQAGPSAPIAPYKLPEAPPLSSQEVQKYGDQTVYRAFGMLSSVDENQKSKITKAGFNRLAATDYGRDAWVTILSRLATRASAGLDDPDENIKDEFAVKNTRGSFSISESVRDGIYNYIIHDWKRRIDVAISWLNEEWYNDQVLSQTSKKSAKNGTNGHTLPNIDALQGSYKRCALRMFDGILGFVENTDKILLRFLSEIPALDHEILTRLKTMAKDPERIDLACTALQYLYMFRPPVRTIVVDTLAEMWQENERARPSAGKLLKKWRPSVLGEEGSNTPIVKGEGDAQLARESANGALEVKAVS</sequence>
<dbReference type="EMBL" id="JAGMVJ010000010">
    <property type="protein sequence ID" value="KAH7086829.1"/>
    <property type="molecule type" value="Genomic_DNA"/>
</dbReference>
<dbReference type="GO" id="GO:0005847">
    <property type="term" value="C:mRNA cleavage and polyadenylation specificity factor complex"/>
    <property type="evidence" value="ECO:0007669"/>
    <property type="project" value="TreeGrafter"/>
</dbReference>
<evidence type="ECO:0000313" key="6">
    <source>
        <dbReference type="EMBL" id="KAH7086829.1"/>
    </source>
</evidence>
<dbReference type="Pfam" id="PF11935">
    <property type="entry name" value="SYMPK_PTA1_N"/>
    <property type="match status" value="1"/>
</dbReference>
<dbReference type="PANTHER" id="PTHR15245:SF20">
    <property type="entry name" value="SYMPLEKIN"/>
    <property type="match status" value="1"/>
</dbReference>
<keyword evidence="2" id="KW-0507">mRNA processing</keyword>
<accession>A0A8K0VXL0</accession>
<dbReference type="Proteomes" id="UP000813461">
    <property type="component" value="Unassembled WGS sequence"/>
</dbReference>
<gene>
    <name evidence="6" type="ORF">FB567DRAFT_496349</name>
</gene>
<dbReference type="AlphaFoldDB" id="A0A8K0VXL0"/>
<evidence type="ECO:0000256" key="1">
    <source>
        <dbReference type="ARBA" id="ARBA00004123"/>
    </source>
</evidence>
<dbReference type="SUPFAM" id="SSF48371">
    <property type="entry name" value="ARM repeat"/>
    <property type="match status" value="1"/>
</dbReference>
<protein>
    <recommendedName>
        <fullName evidence="5">Symplekin/Pta1 N-terminal domain-containing protein</fullName>
    </recommendedName>
</protein>
<evidence type="ECO:0000313" key="7">
    <source>
        <dbReference type="Proteomes" id="UP000813461"/>
    </source>
</evidence>
<dbReference type="InterPro" id="IPR016024">
    <property type="entry name" value="ARM-type_fold"/>
</dbReference>
<feature type="compositionally biased region" description="Acidic residues" evidence="4">
    <location>
        <begin position="424"/>
        <end position="439"/>
    </location>
</feature>
<keyword evidence="3" id="KW-0539">Nucleus</keyword>
<dbReference type="InterPro" id="IPR032460">
    <property type="entry name" value="Symplekin/Pta1_N"/>
</dbReference>
<evidence type="ECO:0000256" key="3">
    <source>
        <dbReference type="ARBA" id="ARBA00023242"/>
    </source>
</evidence>
<evidence type="ECO:0000256" key="2">
    <source>
        <dbReference type="ARBA" id="ARBA00022664"/>
    </source>
</evidence>
<feature type="region of interest" description="Disordered" evidence="4">
    <location>
        <begin position="405"/>
        <end position="478"/>
    </location>
</feature>
<feature type="region of interest" description="Disordered" evidence="4">
    <location>
        <begin position="300"/>
        <end position="343"/>
    </location>
</feature>
<comment type="caution">
    <text evidence="6">The sequence shown here is derived from an EMBL/GenBank/DDBJ whole genome shotgun (WGS) entry which is preliminary data.</text>
</comment>
<comment type="subcellular location">
    <subcellularLocation>
        <location evidence="1">Nucleus</location>
    </subcellularLocation>
</comment>
<evidence type="ECO:0000256" key="4">
    <source>
        <dbReference type="SAM" id="MobiDB-lite"/>
    </source>
</evidence>
<dbReference type="GO" id="GO:0006397">
    <property type="term" value="P:mRNA processing"/>
    <property type="evidence" value="ECO:0007669"/>
    <property type="project" value="UniProtKB-KW"/>
</dbReference>
<reference evidence="6" key="1">
    <citation type="journal article" date="2021" name="Nat. Commun.">
        <title>Genetic determinants of endophytism in the Arabidopsis root mycobiome.</title>
        <authorList>
            <person name="Mesny F."/>
            <person name="Miyauchi S."/>
            <person name="Thiergart T."/>
            <person name="Pickel B."/>
            <person name="Atanasova L."/>
            <person name="Karlsson M."/>
            <person name="Huettel B."/>
            <person name="Barry K.W."/>
            <person name="Haridas S."/>
            <person name="Chen C."/>
            <person name="Bauer D."/>
            <person name="Andreopoulos W."/>
            <person name="Pangilinan J."/>
            <person name="LaButti K."/>
            <person name="Riley R."/>
            <person name="Lipzen A."/>
            <person name="Clum A."/>
            <person name="Drula E."/>
            <person name="Henrissat B."/>
            <person name="Kohler A."/>
            <person name="Grigoriev I.V."/>
            <person name="Martin F.M."/>
            <person name="Hacquard S."/>
        </authorList>
    </citation>
    <scope>NUCLEOTIDE SEQUENCE</scope>
    <source>
        <strain evidence="6">MPI-SDFR-AT-0120</strain>
    </source>
</reference>
<feature type="domain" description="Symplekin/Pta1 N-terminal" evidence="5">
    <location>
        <begin position="87"/>
        <end position="306"/>
    </location>
</feature>
<organism evidence="6 7">
    <name type="scientific">Paraphoma chrysanthemicola</name>
    <dbReference type="NCBI Taxonomy" id="798071"/>
    <lineage>
        <taxon>Eukaryota</taxon>
        <taxon>Fungi</taxon>
        <taxon>Dikarya</taxon>
        <taxon>Ascomycota</taxon>
        <taxon>Pezizomycotina</taxon>
        <taxon>Dothideomycetes</taxon>
        <taxon>Pleosporomycetidae</taxon>
        <taxon>Pleosporales</taxon>
        <taxon>Pleosporineae</taxon>
        <taxon>Phaeosphaeriaceae</taxon>
        <taxon>Paraphoma</taxon>
    </lineage>
</organism>
<dbReference type="OrthoDB" id="331600at2759"/>